<feature type="compositionally biased region" description="Basic residues" evidence="1">
    <location>
        <begin position="347"/>
        <end position="356"/>
    </location>
</feature>
<feature type="compositionally biased region" description="Basic residues" evidence="1">
    <location>
        <begin position="365"/>
        <end position="386"/>
    </location>
</feature>
<reference evidence="2" key="1">
    <citation type="submission" date="2020-02" db="EMBL/GenBank/DDBJ databases">
        <authorList>
            <person name="Meier V. D."/>
        </authorList>
    </citation>
    <scope>NUCLEOTIDE SEQUENCE</scope>
    <source>
        <strain evidence="2">AVDCRST_MAG02</strain>
    </source>
</reference>
<feature type="non-terminal residue" evidence="2">
    <location>
        <position position="538"/>
    </location>
</feature>
<sequence length="538" mass="58062">AGHGRFEVAYPAWRGGHTRGGFRVLVYRRAPLRRVSGRFWRPVSGVDRALPRGGGLRLVLAGAGHQRRGRAAASALGPARRGRGRQLPGRSGLVRVAGHPARRAGRVLPSRRLPGLVPLLRRRHAPPGGPDDQEDHARHRPRRVVHHALHRRPYLVLLPRVRGLGHGGRGLGGSPLRSLVVAVRRGAALSLPRGPLVGRQAAVHGLAHPELRGVRGGRRPLPRLQGLRHLRGRRLARHDLGPRPRLPGAGRPRRRPGGLRGTRQDRAVAGLRLLVRAALPGGPPGRRAPLGGDPSPPAVLRGGGRRRGLPLPRPARRPRLLRLPAAHGRTGGSGPQAGGGSGPLRDARHRKAGRARRLPDAPRGPGRRPPRRARRGRAHGLKRPARLARDGVPGLAALRGVADLDTRRGGHAAPRVPPPPAGEVRGVLRDKDPRGPPGPAGRALRDGDRRRLPVPRRGVLERRQALGRRQPAPGVPAGGRPAHRARPGRRARLRPHEPSTRPGPRLHAPARARGRGGIRRHLRPRPRHHGPAQVQDPL</sequence>
<feature type="compositionally biased region" description="Low complexity" evidence="1">
    <location>
        <begin position="278"/>
        <end position="292"/>
    </location>
</feature>
<feature type="compositionally biased region" description="Basic residues" evidence="1">
    <location>
        <begin position="215"/>
        <end position="236"/>
    </location>
</feature>
<accession>A0A6J4RD97</accession>
<organism evidence="2">
    <name type="scientific">uncultured Rubrobacteraceae bacterium</name>
    <dbReference type="NCBI Taxonomy" id="349277"/>
    <lineage>
        <taxon>Bacteria</taxon>
        <taxon>Bacillati</taxon>
        <taxon>Actinomycetota</taxon>
        <taxon>Rubrobacteria</taxon>
        <taxon>Rubrobacterales</taxon>
        <taxon>Rubrobacteraceae</taxon>
        <taxon>environmental samples</taxon>
    </lineage>
</organism>
<feature type="region of interest" description="Disordered" evidence="1">
    <location>
        <begin position="213"/>
        <end position="266"/>
    </location>
</feature>
<dbReference type="EMBL" id="CADCVH010000102">
    <property type="protein sequence ID" value="CAA9469518.1"/>
    <property type="molecule type" value="Genomic_DNA"/>
</dbReference>
<dbReference type="AlphaFoldDB" id="A0A6J4RD97"/>
<feature type="compositionally biased region" description="Basic residues" evidence="1">
    <location>
        <begin position="508"/>
        <end position="530"/>
    </location>
</feature>
<feature type="compositionally biased region" description="Basic residues" evidence="1">
    <location>
        <begin position="303"/>
        <end position="320"/>
    </location>
</feature>
<evidence type="ECO:0000256" key="1">
    <source>
        <dbReference type="SAM" id="MobiDB-lite"/>
    </source>
</evidence>
<feature type="compositionally biased region" description="Gly residues" evidence="1">
    <location>
        <begin position="329"/>
        <end position="342"/>
    </location>
</feature>
<feature type="region of interest" description="Disordered" evidence="1">
    <location>
        <begin position="405"/>
        <end position="538"/>
    </location>
</feature>
<gene>
    <name evidence="2" type="ORF">AVDCRST_MAG02-3951</name>
</gene>
<feature type="region of interest" description="Disordered" evidence="1">
    <location>
        <begin position="278"/>
        <end position="392"/>
    </location>
</feature>
<feature type="compositionally biased region" description="Basic residues" evidence="1">
    <location>
        <begin position="481"/>
        <end position="493"/>
    </location>
</feature>
<proteinExistence type="predicted"/>
<feature type="region of interest" description="Disordered" evidence="1">
    <location>
        <begin position="120"/>
        <end position="140"/>
    </location>
</feature>
<feature type="non-terminal residue" evidence="2">
    <location>
        <position position="1"/>
    </location>
</feature>
<protein>
    <submittedName>
        <fullName evidence="2">Uncharacterized protein</fullName>
    </submittedName>
</protein>
<evidence type="ECO:0000313" key="2">
    <source>
        <dbReference type="EMBL" id="CAA9469518.1"/>
    </source>
</evidence>
<name>A0A6J4RD97_9ACTN</name>